<accession>A0A9W9YX89</accession>
<name>A0A9W9YX89_9CNID</name>
<feature type="region of interest" description="Disordered" evidence="1">
    <location>
        <begin position="112"/>
        <end position="141"/>
    </location>
</feature>
<protein>
    <submittedName>
        <fullName evidence="2">Uncharacterized protein</fullName>
    </submittedName>
</protein>
<evidence type="ECO:0000313" key="3">
    <source>
        <dbReference type="Proteomes" id="UP001163046"/>
    </source>
</evidence>
<evidence type="ECO:0000256" key="1">
    <source>
        <dbReference type="SAM" id="MobiDB-lite"/>
    </source>
</evidence>
<gene>
    <name evidence="2" type="ORF">OS493_027337</name>
</gene>
<keyword evidence="3" id="KW-1185">Reference proteome</keyword>
<comment type="caution">
    <text evidence="2">The sequence shown here is derived from an EMBL/GenBank/DDBJ whole genome shotgun (WGS) entry which is preliminary data.</text>
</comment>
<dbReference type="AlphaFoldDB" id="A0A9W9YX89"/>
<dbReference type="OrthoDB" id="5953428at2759"/>
<dbReference type="Proteomes" id="UP001163046">
    <property type="component" value="Unassembled WGS sequence"/>
</dbReference>
<organism evidence="2 3">
    <name type="scientific">Desmophyllum pertusum</name>
    <dbReference type="NCBI Taxonomy" id="174260"/>
    <lineage>
        <taxon>Eukaryota</taxon>
        <taxon>Metazoa</taxon>
        <taxon>Cnidaria</taxon>
        <taxon>Anthozoa</taxon>
        <taxon>Hexacorallia</taxon>
        <taxon>Scleractinia</taxon>
        <taxon>Caryophylliina</taxon>
        <taxon>Caryophylliidae</taxon>
        <taxon>Desmophyllum</taxon>
    </lineage>
</organism>
<feature type="compositionally biased region" description="Basic and acidic residues" evidence="1">
    <location>
        <begin position="112"/>
        <end position="125"/>
    </location>
</feature>
<dbReference type="EMBL" id="MU826850">
    <property type="protein sequence ID" value="KAJ7371223.1"/>
    <property type="molecule type" value="Genomic_DNA"/>
</dbReference>
<reference evidence="2" key="1">
    <citation type="submission" date="2023-01" db="EMBL/GenBank/DDBJ databases">
        <title>Genome assembly of the deep-sea coral Lophelia pertusa.</title>
        <authorList>
            <person name="Herrera S."/>
            <person name="Cordes E."/>
        </authorList>
    </citation>
    <scope>NUCLEOTIDE SEQUENCE</scope>
    <source>
        <strain evidence="2">USNM1676648</strain>
        <tissue evidence="2">Polyp</tissue>
    </source>
</reference>
<evidence type="ECO:0000313" key="2">
    <source>
        <dbReference type="EMBL" id="KAJ7371223.1"/>
    </source>
</evidence>
<sequence>MTSQTLTNWTHRDVAMNSKSRRTSTYSRRNKDKVCFADHLETVHEVPYKYDIYNKANYRFKLPEIDVHKHTPLVCRDPYAKPLKRKTGNFTDMFVSDTMKLPLIKLKATDNDAKKVASTKSKEASESLSEPHFPKANTGANSEKFQVGNTVHFKYSDFILRKMNRGSSSKDKMFIVK</sequence>
<proteinExistence type="predicted"/>